<evidence type="ECO:0000256" key="1">
    <source>
        <dbReference type="ARBA" id="ARBA00004141"/>
    </source>
</evidence>
<name>A0A8S3VNP3_MYTED</name>
<dbReference type="InterPro" id="IPR013122">
    <property type="entry name" value="PKD1_2_channel"/>
</dbReference>
<evidence type="ECO:0000313" key="9">
    <source>
        <dbReference type="EMBL" id="CAG2256909.1"/>
    </source>
</evidence>
<comment type="similarity">
    <text evidence="2">Belongs to the polycystin family.</text>
</comment>
<sequence>MLRSETKKHAISAVMNWDYNEVIEPAVNPLRPEHVQKLRKKRQLLMQSKNTITELILYLMFLAILYVISFSNRDPFWYYSKEHIDQQIITENNVTKTDGPIKFSQVSTGEQLYAFISSTLLPFMFPKLSINNVGLNAYARLFTQDQIHFKVGPVRLRQLRVKEDSCPESVLLNVTTQCYDKYSLVAEDEDSYCVGWKGPPCAADESVYKISSASWKHVSSSDIWGLPITGKHALYGGGGFIADLNVNLQISNQMIEEILKYSWIDRQTRAIFIEFTLFNVDENVFIHVTLLNEFPETGGVLTSHVIKQFRPYQHVGGVGILTFICEIIAVIGISIFCVKKIIYIHRTGKKSLQDIWNILDIVIISLFLLCTITYIGRLVNISLSMDKFQRNKLKFVNFSHIVLWDDLFNIFLACDIIFHYASTDENTEFQQQNKPHGIHLLSRENKLYKKSSVINAKHMWSLVAEAIEVFIPFDLQRKKRANLHRYKVTKDASFIAEEIIQEKREPIIYFDNY</sequence>
<dbReference type="GO" id="GO:0050982">
    <property type="term" value="P:detection of mechanical stimulus"/>
    <property type="evidence" value="ECO:0007669"/>
    <property type="project" value="TreeGrafter"/>
</dbReference>
<feature type="transmembrane region" description="Helical" evidence="6">
    <location>
        <begin position="51"/>
        <end position="71"/>
    </location>
</feature>
<evidence type="ECO:0000256" key="3">
    <source>
        <dbReference type="ARBA" id="ARBA00022692"/>
    </source>
</evidence>
<evidence type="ECO:0000313" key="10">
    <source>
        <dbReference type="Proteomes" id="UP000683360"/>
    </source>
</evidence>
<evidence type="ECO:0000256" key="2">
    <source>
        <dbReference type="ARBA" id="ARBA00007200"/>
    </source>
</evidence>
<feature type="domain" description="Polycystin cation channel PKD1/PKD2" evidence="7">
    <location>
        <begin position="322"/>
        <end position="418"/>
    </location>
</feature>
<evidence type="ECO:0000259" key="8">
    <source>
        <dbReference type="Pfam" id="PF20519"/>
    </source>
</evidence>
<comment type="caution">
    <text evidence="9">The sequence shown here is derived from an EMBL/GenBank/DDBJ whole genome shotgun (WGS) entry which is preliminary data.</text>
</comment>
<evidence type="ECO:0000256" key="5">
    <source>
        <dbReference type="ARBA" id="ARBA00023136"/>
    </source>
</evidence>
<dbReference type="Proteomes" id="UP000683360">
    <property type="component" value="Unassembled WGS sequence"/>
</dbReference>
<evidence type="ECO:0000256" key="6">
    <source>
        <dbReference type="SAM" id="Phobius"/>
    </source>
</evidence>
<dbReference type="PANTHER" id="PTHR10877:SF150">
    <property type="entry name" value="REJ DOMAIN-CONTAINING PROTEIN"/>
    <property type="match status" value="1"/>
</dbReference>
<feature type="domain" description="Polycystin" evidence="8">
    <location>
        <begin position="103"/>
        <end position="309"/>
    </location>
</feature>
<dbReference type="PANTHER" id="PTHR10877">
    <property type="entry name" value="POLYCYSTIN FAMILY MEMBER"/>
    <property type="match status" value="1"/>
</dbReference>
<dbReference type="InterPro" id="IPR046791">
    <property type="entry name" value="Polycystin_dom"/>
</dbReference>
<dbReference type="EMBL" id="CAJPWZ010003318">
    <property type="protein sequence ID" value="CAG2256909.1"/>
    <property type="molecule type" value="Genomic_DNA"/>
</dbReference>
<keyword evidence="4 6" id="KW-1133">Transmembrane helix</keyword>
<organism evidence="9 10">
    <name type="scientific">Mytilus edulis</name>
    <name type="common">Blue mussel</name>
    <dbReference type="NCBI Taxonomy" id="6550"/>
    <lineage>
        <taxon>Eukaryota</taxon>
        <taxon>Metazoa</taxon>
        <taxon>Spiralia</taxon>
        <taxon>Lophotrochozoa</taxon>
        <taxon>Mollusca</taxon>
        <taxon>Bivalvia</taxon>
        <taxon>Autobranchia</taxon>
        <taxon>Pteriomorphia</taxon>
        <taxon>Mytilida</taxon>
        <taxon>Mytiloidea</taxon>
        <taxon>Mytilidae</taxon>
        <taxon>Mytilinae</taxon>
        <taxon>Mytilus</taxon>
    </lineage>
</organism>
<dbReference type="GO" id="GO:0005262">
    <property type="term" value="F:calcium channel activity"/>
    <property type="evidence" value="ECO:0007669"/>
    <property type="project" value="TreeGrafter"/>
</dbReference>
<dbReference type="InterPro" id="IPR051223">
    <property type="entry name" value="Polycystin"/>
</dbReference>
<evidence type="ECO:0000256" key="4">
    <source>
        <dbReference type="ARBA" id="ARBA00022989"/>
    </source>
</evidence>
<dbReference type="Pfam" id="PF08016">
    <property type="entry name" value="PKD_channel"/>
    <property type="match status" value="1"/>
</dbReference>
<comment type="subcellular location">
    <subcellularLocation>
        <location evidence="1">Membrane</location>
        <topology evidence="1">Multi-pass membrane protein</topology>
    </subcellularLocation>
</comment>
<evidence type="ECO:0000259" key="7">
    <source>
        <dbReference type="Pfam" id="PF08016"/>
    </source>
</evidence>
<gene>
    <name evidence="9" type="ORF">MEDL_68251</name>
</gene>
<accession>A0A8S3VNP3</accession>
<reference evidence="9" key="1">
    <citation type="submission" date="2021-03" db="EMBL/GenBank/DDBJ databases">
        <authorList>
            <person name="Bekaert M."/>
        </authorList>
    </citation>
    <scope>NUCLEOTIDE SEQUENCE</scope>
</reference>
<dbReference type="AlphaFoldDB" id="A0A8S3VNP3"/>
<feature type="transmembrane region" description="Helical" evidence="6">
    <location>
        <begin position="358"/>
        <end position="376"/>
    </location>
</feature>
<feature type="transmembrane region" description="Helical" evidence="6">
    <location>
        <begin position="315"/>
        <end position="338"/>
    </location>
</feature>
<keyword evidence="5 6" id="KW-0472">Membrane</keyword>
<proteinExistence type="inferred from homology"/>
<dbReference type="OrthoDB" id="444119at2759"/>
<dbReference type="GO" id="GO:0016020">
    <property type="term" value="C:membrane"/>
    <property type="evidence" value="ECO:0007669"/>
    <property type="project" value="UniProtKB-SubCell"/>
</dbReference>
<protein>
    <submittedName>
        <fullName evidence="9">PKD1L2</fullName>
    </submittedName>
</protein>
<dbReference type="Pfam" id="PF20519">
    <property type="entry name" value="Polycystin_dom"/>
    <property type="match status" value="1"/>
</dbReference>
<keyword evidence="3 6" id="KW-0812">Transmembrane</keyword>
<keyword evidence="10" id="KW-1185">Reference proteome</keyword>